<dbReference type="GO" id="GO:0022857">
    <property type="term" value="F:transmembrane transporter activity"/>
    <property type="evidence" value="ECO:0007669"/>
    <property type="project" value="InterPro"/>
</dbReference>
<gene>
    <name evidence="9" type="ORF">CLV41_11077</name>
</gene>
<keyword evidence="3" id="KW-0813">Transport</keyword>
<dbReference type="PANTHER" id="PTHR30472">
    <property type="entry name" value="FERRIC ENTEROBACTIN TRANSPORT SYSTEM PERMEASE PROTEIN"/>
    <property type="match status" value="1"/>
</dbReference>
<name>A0A2S3UND6_9HYPH</name>
<feature type="transmembrane region" description="Helical" evidence="8">
    <location>
        <begin position="304"/>
        <end position="324"/>
    </location>
</feature>
<keyword evidence="5 8" id="KW-0812">Transmembrane</keyword>
<dbReference type="Pfam" id="PF01032">
    <property type="entry name" value="FecCD"/>
    <property type="match status" value="1"/>
</dbReference>
<proteinExistence type="inferred from homology"/>
<evidence type="ECO:0000256" key="5">
    <source>
        <dbReference type="ARBA" id="ARBA00022692"/>
    </source>
</evidence>
<protein>
    <submittedName>
        <fullName evidence="9">Iron complex transport system permease protein</fullName>
    </submittedName>
</protein>
<dbReference type="InterPro" id="IPR000522">
    <property type="entry name" value="ABC_transptr_permease_BtuC"/>
</dbReference>
<dbReference type="GO" id="GO:0005886">
    <property type="term" value="C:plasma membrane"/>
    <property type="evidence" value="ECO:0007669"/>
    <property type="project" value="UniProtKB-SubCell"/>
</dbReference>
<feature type="transmembrane region" description="Helical" evidence="8">
    <location>
        <begin position="196"/>
        <end position="221"/>
    </location>
</feature>
<evidence type="ECO:0000256" key="6">
    <source>
        <dbReference type="ARBA" id="ARBA00022989"/>
    </source>
</evidence>
<dbReference type="GO" id="GO:0033214">
    <property type="term" value="P:siderophore-iron import into cell"/>
    <property type="evidence" value="ECO:0007669"/>
    <property type="project" value="TreeGrafter"/>
</dbReference>
<comment type="similarity">
    <text evidence="2">Belongs to the binding-protein-dependent transport system permease family. FecCD subfamily.</text>
</comment>
<evidence type="ECO:0000256" key="2">
    <source>
        <dbReference type="ARBA" id="ARBA00007935"/>
    </source>
</evidence>
<keyword evidence="4" id="KW-1003">Cell membrane</keyword>
<feature type="transmembrane region" description="Helical" evidence="8">
    <location>
        <begin position="62"/>
        <end position="81"/>
    </location>
</feature>
<dbReference type="InterPro" id="IPR037294">
    <property type="entry name" value="ABC_BtuC-like"/>
</dbReference>
<evidence type="ECO:0000256" key="1">
    <source>
        <dbReference type="ARBA" id="ARBA00004651"/>
    </source>
</evidence>
<dbReference type="EMBL" id="PPCN01000010">
    <property type="protein sequence ID" value="POF29073.1"/>
    <property type="molecule type" value="Genomic_DNA"/>
</dbReference>
<evidence type="ECO:0000313" key="9">
    <source>
        <dbReference type="EMBL" id="POF29073.1"/>
    </source>
</evidence>
<feature type="transmembrane region" description="Helical" evidence="8">
    <location>
        <begin position="233"/>
        <end position="263"/>
    </location>
</feature>
<dbReference type="OrthoDB" id="9811975at2"/>
<evidence type="ECO:0000256" key="4">
    <source>
        <dbReference type="ARBA" id="ARBA00022475"/>
    </source>
</evidence>
<feature type="transmembrane region" description="Helical" evidence="8">
    <location>
        <begin position="148"/>
        <end position="168"/>
    </location>
</feature>
<dbReference type="PANTHER" id="PTHR30472:SF1">
    <property type="entry name" value="FE(3+) DICITRATE TRANSPORT SYSTEM PERMEASE PROTEIN FECC-RELATED"/>
    <property type="match status" value="1"/>
</dbReference>
<evidence type="ECO:0000313" key="10">
    <source>
        <dbReference type="Proteomes" id="UP000236959"/>
    </source>
</evidence>
<organism evidence="9 10">
    <name type="scientific">Roseibium marinum</name>
    <dbReference type="NCBI Taxonomy" id="281252"/>
    <lineage>
        <taxon>Bacteria</taxon>
        <taxon>Pseudomonadati</taxon>
        <taxon>Pseudomonadota</taxon>
        <taxon>Alphaproteobacteria</taxon>
        <taxon>Hyphomicrobiales</taxon>
        <taxon>Stappiaceae</taxon>
        <taxon>Roseibium</taxon>
    </lineage>
</organism>
<dbReference type="AlphaFoldDB" id="A0A2S3UND6"/>
<dbReference type="CDD" id="cd06550">
    <property type="entry name" value="TM_ABC_iron-siderophores_like"/>
    <property type="match status" value="1"/>
</dbReference>
<dbReference type="RefSeq" id="WP_103224232.1">
    <property type="nucleotide sequence ID" value="NZ_PPCN01000010.1"/>
</dbReference>
<sequence>MEKRGLFLLAALPILAFTLAAHLFYGFRPAEIPGLIAAFLHFEAQSYEEAVLLFQRVPRSLTAIYVGSISATSGVVLQSLVRNPLASPATMGVNAGAAMFLVAGALLFNIGTGLQGAAALAGALAGFLSCVAVARFAGRQNDPRGLSLILSGALVSMLFTGITNALLLSDPARRSDFLSWVIGNINHAYIDRLAMFWWIGAASIAAFIVLARPLTLILFGAEKAASAGVNVPLVSRAAILAAVLGSGSAVAVCGPIGFVGLVVPHIVRPFVGNNLVFALPAAFATGAVICLLADLVARQALHPYVLSTGLVTDLLGGIVFVVIVKRFYLSPSNRETA</sequence>
<dbReference type="Gene3D" id="1.10.3470.10">
    <property type="entry name" value="ABC transporter involved in vitamin B12 uptake, BtuC"/>
    <property type="match status" value="1"/>
</dbReference>
<keyword evidence="10" id="KW-1185">Reference proteome</keyword>
<evidence type="ECO:0000256" key="3">
    <source>
        <dbReference type="ARBA" id="ARBA00022448"/>
    </source>
</evidence>
<feature type="transmembrane region" description="Helical" evidence="8">
    <location>
        <begin position="117"/>
        <end position="136"/>
    </location>
</feature>
<evidence type="ECO:0000256" key="7">
    <source>
        <dbReference type="ARBA" id="ARBA00023136"/>
    </source>
</evidence>
<feature type="transmembrane region" description="Helical" evidence="8">
    <location>
        <begin position="275"/>
        <end position="297"/>
    </location>
</feature>
<reference evidence="9 10" key="1">
    <citation type="submission" date="2018-01" db="EMBL/GenBank/DDBJ databases">
        <title>Genomic Encyclopedia of Archaeal and Bacterial Type Strains, Phase II (KMG-II): from individual species to whole genera.</title>
        <authorList>
            <person name="Goeker M."/>
        </authorList>
    </citation>
    <scope>NUCLEOTIDE SEQUENCE [LARGE SCALE GENOMIC DNA]</scope>
    <source>
        <strain evidence="9 10">DSM 17023</strain>
    </source>
</reference>
<evidence type="ECO:0000256" key="8">
    <source>
        <dbReference type="SAM" id="Phobius"/>
    </source>
</evidence>
<dbReference type="SUPFAM" id="SSF81345">
    <property type="entry name" value="ABC transporter involved in vitamin B12 uptake, BtuC"/>
    <property type="match status" value="1"/>
</dbReference>
<comment type="subcellular location">
    <subcellularLocation>
        <location evidence="1">Cell membrane</location>
        <topology evidence="1">Multi-pass membrane protein</topology>
    </subcellularLocation>
</comment>
<keyword evidence="6 8" id="KW-1133">Transmembrane helix</keyword>
<keyword evidence="7 8" id="KW-0472">Membrane</keyword>
<dbReference type="Proteomes" id="UP000236959">
    <property type="component" value="Unassembled WGS sequence"/>
</dbReference>
<feature type="transmembrane region" description="Helical" evidence="8">
    <location>
        <begin position="93"/>
        <end position="111"/>
    </location>
</feature>
<accession>A0A2S3UND6</accession>
<comment type="caution">
    <text evidence="9">The sequence shown here is derived from an EMBL/GenBank/DDBJ whole genome shotgun (WGS) entry which is preliminary data.</text>
</comment>